<evidence type="ECO:0000313" key="2">
    <source>
        <dbReference type="EMBL" id="MFC4562039.1"/>
    </source>
</evidence>
<dbReference type="GO" id="GO:0016853">
    <property type="term" value="F:isomerase activity"/>
    <property type="evidence" value="ECO:0007669"/>
    <property type="project" value="UniProtKB-KW"/>
</dbReference>
<dbReference type="InterPro" id="IPR024344">
    <property type="entry name" value="MDMPI_metal-binding"/>
</dbReference>
<dbReference type="InterPro" id="IPR034660">
    <property type="entry name" value="DinB/YfiT-like"/>
</dbReference>
<feature type="domain" description="Mycothiol-dependent maleylpyruvate isomerase metal-binding" evidence="1">
    <location>
        <begin position="25"/>
        <end position="143"/>
    </location>
</feature>
<proteinExistence type="predicted"/>
<dbReference type="RefSeq" id="WP_378572878.1">
    <property type="nucleotide sequence ID" value="NZ_JBHSFQ010000006.1"/>
</dbReference>
<protein>
    <submittedName>
        <fullName evidence="2">Maleylpyruvate isomerase N-terminal domain-containing protein</fullName>
    </submittedName>
</protein>
<dbReference type="EMBL" id="JBHSFQ010000006">
    <property type="protein sequence ID" value="MFC4562039.1"/>
    <property type="molecule type" value="Genomic_DNA"/>
</dbReference>
<dbReference type="Gene3D" id="1.20.120.450">
    <property type="entry name" value="dinb family like domain"/>
    <property type="match status" value="1"/>
</dbReference>
<organism evidence="2 3">
    <name type="scientific">Nocardiopsis mangrovi</name>
    <dbReference type="NCBI Taxonomy" id="1179818"/>
    <lineage>
        <taxon>Bacteria</taxon>
        <taxon>Bacillati</taxon>
        <taxon>Actinomycetota</taxon>
        <taxon>Actinomycetes</taxon>
        <taxon>Streptosporangiales</taxon>
        <taxon>Nocardiopsidaceae</taxon>
        <taxon>Nocardiopsis</taxon>
    </lineage>
</organism>
<comment type="caution">
    <text evidence="2">The sequence shown here is derived from an EMBL/GenBank/DDBJ whole genome shotgun (WGS) entry which is preliminary data.</text>
</comment>
<dbReference type="SUPFAM" id="SSF109854">
    <property type="entry name" value="DinB/YfiT-like putative metalloenzymes"/>
    <property type="match status" value="1"/>
</dbReference>
<dbReference type="Proteomes" id="UP001595923">
    <property type="component" value="Unassembled WGS sequence"/>
</dbReference>
<evidence type="ECO:0000259" key="1">
    <source>
        <dbReference type="Pfam" id="PF11716"/>
    </source>
</evidence>
<accession>A0ABV9DVY3</accession>
<name>A0ABV9DVY3_9ACTN</name>
<keyword evidence="3" id="KW-1185">Reference proteome</keyword>
<gene>
    <name evidence="2" type="ORF">ACFO4E_09245</name>
</gene>
<sequence>MAHDRATADSMTAAPWAEQVASAADTCLAALLPAAGRDWSRPAGGLDWTCRHTLDHLALGLVGYAGLLIARPTDRYITLFASLDPEAPVATCLEGVRIAASLLAATVRGTGADARAWHPWGRSDASGFAAMGVTELVVHTYDITRAFGGAWAPPDDLAAAALERLFRDAPAGHRPGDALLWCTGRTDLPGLPRRTRWRWDGTVR</sequence>
<reference evidence="3" key="1">
    <citation type="journal article" date="2019" name="Int. J. Syst. Evol. Microbiol.">
        <title>The Global Catalogue of Microorganisms (GCM) 10K type strain sequencing project: providing services to taxonomists for standard genome sequencing and annotation.</title>
        <authorList>
            <consortium name="The Broad Institute Genomics Platform"/>
            <consortium name="The Broad Institute Genome Sequencing Center for Infectious Disease"/>
            <person name="Wu L."/>
            <person name="Ma J."/>
        </authorList>
    </citation>
    <scope>NUCLEOTIDE SEQUENCE [LARGE SCALE GENOMIC DNA]</scope>
    <source>
        <strain evidence="3">XZYJ18</strain>
    </source>
</reference>
<dbReference type="Pfam" id="PF11716">
    <property type="entry name" value="MDMPI_N"/>
    <property type="match status" value="1"/>
</dbReference>
<evidence type="ECO:0000313" key="3">
    <source>
        <dbReference type="Proteomes" id="UP001595923"/>
    </source>
</evidence>
<keyword evidence="2" id="KW-0413">Isomerase</keyword>